<comment type="caution">
    <text evidence="1">The sequence shown here is derived from an EMBL/GenBank/DDBJ whole genome shotgun (WGS) entry which is preliminary data.</text>
</comment>
<reference evidence="1" key="1">
    <citation type="submission" date="2019-04" db="EMBL/GenBank/DDBJ databases">
        <title>Microbes associate with the intestines of laboratory mice.</title>
        <authorList>
            <person name="Navarre W."/>
            <person name="Wong E."/>
            <person name="Huang K.C."/>
            <person name="Tropini C."/>
            <person name="Ng K."/>
            <person name="Yu B."/>
        </authorList>
    </citation>
    <scope>NUCLEOTIDE SEQUENCE</scope>
    <source>
        <strain evidence="1">NM86_A22</strain>
    </source>
</reference>
<name>A0AC61S4G7_9BACT</name>
<keyword evidence="1" id="KW-0560">Oxidoreductase</keyword>
<organism evidence="1 2">
    <name type="scientific">Muribaculum caecicola</name>
    <dbReference type="NCBI Taxonomy" id="3038144"/>
    <lineage>
        <taxon>Bacteria</taxon>
        <taxon>Pseudomonadati</taxon>
        <taxon>Bacteroidota</taxon>
        <taxon>Bacteroidia</taxon>
        <taxon>Bacteroidales</taxon>
        <taxon>Muribaculaceae</taxon>
        <taxon>Muribaculum</taxon>
    </lineage>
</organism>
<evidence type="ECO:0000313" key="2">
    <source>
        <dbReference type="Proteomes" id="UP000305401"/>
    </source>
</evidence>
<proteinExistence type="predicted"/>
<dbReference type="Proteomes" id="UP000305401">
    <property type="component" value="Unassembled WGS sequence"/>
</dbReference>
<protein>
    <submittedName>
        <fullName evidence="1">4-hydroxythreonine-4-phosphate dehydrogenase PdxA</fullName>
        <ecNumber evidence="1">1.1.1.262</ecNumber>
    </submittedName>
</protein>
<sequence length="367" mass="39551">MSLKPLKIGITHGDINGIGYEVILKAFEDPRMAEICTPVIYGSAKIAAFYRKAMELPEVKLVTATTARNAREGEVNIVNVVPEDTHIEPGTLSKTAGEAAFTALEQAVADLRAGDIDALVTAPICKEAIHSESFCFPGHTEYLEASLGEGNKSLMELCTASGLRVALVTTHLPLSKISQSITRENIVEKLTIFNRSLKADFGINAPRIAVLALNPHAGDGGLLGTEETEIIAPAIADACQQQILAFGPYAADGFFGSDAYRHFDGILAMYHDQGLAPFKTMAMDAGVNFTAGLPYVRTSPDHGTGFDIAGKGEASAESMREAIYMAIDIVRNRQRHAAATRNPLRKQYFEKGKDNVVLDLGENNKKE</sequence>
<dbReference type="EC" id="1.1.1.262" evidence="1"/>
<accession>A0AC61S4G7</accession>
<keyword evidence="2" id="KW-1185">Reference proteome</keyword>
<evidence type="ECO:0000313" key="1">
    <source>
        <dbReference type="EMBL" id="THG45969.1"/>
    </source>
</evidence>
<dbReference type="EMBL" id="SSTG01000117">
    <property type="protein sequence ID" value="THG45969.1"/>
    <property type="molecule type" value="Genomic_DNA"/>
</dbReference>
<gene>
    <name evidence="1" type="primary">pdxA</name>
    <name evidence="1" type="ORF">E5990_08565</name>
</gene>